<dbReference type="PROSITE" id="PS50088">
    <property type="entry name" value="ANK_REPEAT"/>
    <property type="match status" value="1"/>
</dbReference>
<feature type="repeat" description="ANK" evidence="1">
    <location>
        <begin position="1"/>
        <end position="33"/>
    </location>
</feature>
<organism evidence="2 3">
    <name type="scientific">Cirrhinus mrigala</name>
    <name type="common">Mrigala</name>
    <dbReference type="NCBI Taxonomy" id="683832"/>
    <lineage>
        <taxon>Eukaryota</taxon>
        <taxon>Metazoa</taxon>
        <taxon>Chordata</taxon>
        <taxon>Craniata</taxon>
        <taxon>Vertebrata</taxon>
        <taxon>Euteleostomi</taxon>
        <taxon>Actinopterygii</taxon>
        <taxon>Neopterygii</taxon>
        <taxon>Teleostei</taxon>
        <taxon>Ostariophysi</taxon>
        <taxon>Cypriniformes</taxon>
        <taxon>Cyprinidae</taxon>
        <taxon>Labeoninae</taxon>
        <taxon>Labeonini</taxon>
        <taxon>Cirrhinus</taxon>
    </lineage>
</organism>
<dbReference type="InterPro" id="IPR002110">
    <property type="entry name" value="Ankyrin_rpt"/>
</dbReference>
<sequence>EGDTALHDAVRLNRYKIVKQLILAGADMQIKNAEGITATEQVKQWQFDTKETLEKLEQMREVGLA</sequence>
<protein>
    <recommendedName>
        <fullName evidence="4">Ankyrin repeat domain-containing protein</fullName>
    </recommendedName>
</protein>
<dbReference type="EMBL" id="JAMKFB020000013">
    <property type="protein sequence ID" value="KAL0178456.1"/>
    <property type="molecule type" value="Genomic_DNA"/>
</dbReference>
<comment type="caution">
    <text evidence="2">The sequence shown here is derived from an EMBL/GenBank/DDBJ whole genome shotgun (WGS) entry which is preliminary data.</text>
</comment>
<evidence type="ECO:0000256" key="1">
    <source>
        <dbReference type="PROSITE-ProRule" id="PRU00023"/>
    </source>
</evidence>
<name>A0ABD0Q0U1_CIRMR</name>
<keyword evidence="1" id="KW-0040">ANK repeat</keyword>
<keyword evidence="3" id="KW-1185">Reference proteome</keyword>
<dbReference type="Pfam" id="PF00023">
    <property type="entry name" value="Ank"/>
    <property type="match status" value="1"/>
</dbReference>
<dbReference type="SUPFAM" id="SSF48403">
    <property type="entry name" value="Ankyrin repeat"/>
    <property type="match status" value="1"/>
</dbReference>
<dbReference type="Proteomes" id="UP001529510">
    <property type="component" value="Unassembled WGS sequence"/>
</dbReference>
<dbReference type="AlphaFoldDB" id="A0ABD0Q0U1"/>
<reference evidence="2 3" key="1">
    <citation type="submission" date="2024-05" db="EMBL/GenBank/DDBJ databases">
        <title>Genome sequencing and assembly of Indian major carp, Cirrhinus mrigala (Hamilton, 1822).</title>
        <authorList>
            <person name="Mohindra V."/>
            <person name="Chowdhury L.M."/>
            <person name="Lal K."/>
            <person name="Jena J.K."/>
        </authorList>
    </citation>
    <scope>NUCLEOTIDE SEQUENCE [LARGE SCALE GENOMIC DNA]</scope>
    <source>
        <strain evidence="2">CM1030</strain>
        <tissue evidence="2">Blood</tissue>
    </source>
</reference>
<feature type="non-terminal residue" evidence="2">
    <location>
        <position position="1"/>
    </location>
</feature>
<evidence type="ECO:0000313" key="2">
    <source>
        <dbReference type="EMBL" id="KAL0178456.1"/>
    </source>
</evidence>
<evidence type="ECO:0000313" key="3">
    <source>
        <dbReference type="Proteomes" id="UP001529510"/>
    </source>
</evidence>
<gene>
    <name evidence="2" type="ORF">M9458_027350</name>
</gene>
<dbReference type="SMART" id="SM00248">
    <property type="entry name" value="ANK"/>
    <property type="match status" value="1"/>
</dbReference>
<dbReference type="Gene3D" id="1.25.40.20">
    <property type="entry name" value="Ankyrin repeat-containing domain"/>
    <property type="match status" value="1"/>
</dbReference>
<dbReference type="PROSITE" id="PS50297">
    <property type="entry name" value="ANK_REP_REGION"/>
    <property type="match status" value="1"/>
</dbReference>
<dbReference type="InterPro" id="IPR036770">
    <property type="entry name" value="Ankyrin_rpt-contain_sf"/>
</dbReference>
<accession>A0ABD0Q0U1</accession>
<evidence type="ECO:0008006" key="4">
    <source>
        <dbReference type="Google" id="ProtNLM"/>
    </source>
</evidence>
<proteinExistence type="predicted"/>